<dbReference type="eggNOG" id="COG1611">
    <property type="taxonomic scope" value="Bacteria"/>
</dbReference>
<dbReference type="PATRIC" id="fig|1114972.6.peg.1599"/>
<dbReference type="NCBIfam" id="TIGR00730">
    <property type="entry name" value="Rossman fold protein, TIGR00730 family"/>
    <property type="match status" value="1"/>
</dbReference>
<sequence length="191" mass="21135">MTKINSLCVFCGSLPGNHPEYSVQAALLGGYLADHHIRLIYGGSSDGLMGTVANATIDAGGQVTGIMPRFLKRISTESNNLTDLVEVSTMDERKEKMLAMSDAFIVLPGGFGTFEELGTMLSWSKIDIHTKPIALFNIDHFYDSLWQWFVDAAESEFLPLSDLKLMVNASYIDQIFDYFATFKHVTAMPHA</sequence>
<gene>
    <name evidence="3" type="ORF">FD35_GL001571</name>
</gene>
<dbReference type="OrthoDB" id="9801098at2"/>
<dbReference type="PANTHER" id="PTHR31223:SF70">
    <property type="entry name" value="LOG FAMILY PROTEIN YJL055W"/>
    <property type="match status" value="1"/>
</dbReference>
<keyword evidence="2" id="KW-0203">Cytokinin biosynthesis</keyword>
<comment type="caution">
    <text evidence="3">The sequence shown here is derived from an EMBL/GenBank/DDBJ whole genome shotgun (WGS) entry which is preliminary data.</text>
</comment>
<dbReference type="GO" id="GO:0009691">
    <property type="term" value="P:cytokinin biosynthetic process"/>
    <property type="evidence" value="ECO:0007669"/>
    <property type="project" value="UniProtKB-UniRule"/>
</dbReference>
<evidence type="ECO:0000256" key="1">
    <source>
        <dbReference type="ARBA" id="ARBA00006763"/>
    </source>
</evidence>
<dbReference type="GO" id="GO:0016799">
    <property type="term" value="F:hydrolase activity, hydrolyzing N-glycosyl compounds"/>
    <property type="evidence" value="ECO:0007669"/>
    <property type="project" value="TreeGrafter"/>
</dbReference>
<dbReference type="InterPro" id="IPR005269">
    <property type="entry name" value="LOG"/>
</dbReference>
<dbReference type="SUPFAM" id="SSF102405">
    <property type="entry name" value="MCP/YpsA-like"/>
    <property type="match status" value="1"/>
</dbReference>
<dbReference type="GO" id="GO:0005829">
    <property type="term" value="C:cytosol"/>
    <property type="evidence" value="ECO:0007669"/>
    <property type="project" value="TreeGrafter"/>
</dbReference>
<dbReference type="RefSeq" id="WP_017262116.1">
    <property type="nucleotide sequence ID" value="NZ_AUAW01000005.1"/>
</dbReference>
<name>A0A0R1RN89_9LACO</name>
<proteinExistence type="inferred from homology"/>
<dbReference type="EC" id="3.2.2.n1" evidence="2"/>
<dbReference type="Gene3D" id="3.40.50.450">
    <property type="match status" value="1"/>
</dbReference>
<dbReference type="AlphaFoldDB" id="A0A0R1RN89"/>
<dbReference type="STRING" id="1114972.FD35_GL001571"/>
<keyword evidence="2" id="KW-0378">Hydrolase</keyword>
<protein>
    <recommendedName>
        <fullName evidence="2">Cytokinin riboside 5'-monophosphate phosphoribohydrolase</fullName>
        <ecNumber evidence="2">3.2.2.n1</ecNumber>
    </recommendedName>
</protein>
<accession>A0A0R1RN89</accession>
<keyword evidence="4" id="KW-1185">Reference proteome</keyword>
<evidence type="ECO:0000313" key="3">
    <source>
        <dbReference type="EMBL" id="KRL56484.1"/>
    </source>
</evidence>
<reference evidence="3 4" key="1">
    <citation type="journal article" date="2015" name="Genome Announc.">
        <title>Expanding the biotechnology potential of lactobacilli through comparative genomics of 213 strains and associated genera.</title>
        <authorList>
            <person name="Sun Z."/>
            <person name="Harris H.M."/>
            <person name="McCann A."/>
            <person name="Guo C."/>
            <person name="Argimon S."/>
            <person name="Zhang W."/>
            <person name="Yang X."/>
            <person name="Jeffery I.B."/>
            <person name="Cooney J.C."/>
            <person name="Kagawa T.F."/>
            <person name="Liu W."/>
            <person name="Song Y."/>
            <person name="Salvetti E."/>
            <person name="Wrobel A."/>
            <person name="Rasinkangas P."/>
            <person name="Parkhill J."/>
            <person name="Rea M.C."/>
            <person name="O'Sullivan O."/>
            <person name="Ritari J."/>
            <person name="Douillard F.P."/>
            <person name="Paul Ross R."/>
            <person name="Yang R."/>
            <person name="Briner A.E."/>
            <person name="Felis G.E."/>
            <person name="de Vos W.M."/>
            <person name="Barrangou R."/>
            <person name="Klaenhammer T.R."/>
            <person name="Caufield P.W."/>
            <person name="Cui Y."/>
            <person name="Zhang H."/>
            <person name="O'Toole P.W."/>
        </authorList>
    </citation>
    <scope>NUCLEOTIDE SEQUENCE [LARGE SCALE GENOMIC DNA]</scope>
    <source>
        <strain evidence="3 4">DSM 15814</strain>
    </source>
</reference>
<dbReference type="Pfam" id="PF03641">
    <property type="entry name" value="Lysine_decarbox"/>
    <property type="match status" value="1"/>
</dbReference>
<organism evidence="3 4">
    <name type="scientific">Furfurilactobacillus rossiae DSM 15814</name>
    <dbReference type="NCBI Taxonomy" id="1114972"/>
    <lineage>
        <taxon>Bacteria</taxon>
        <taxon>Bacillati</taxon>
        <taxon>Bacillota</taxon>
        <taxon>Bacilli</taxon>
        <taxon>Lactobacillales</taxon>
        <taxon>Lactobacillaceae</taxon>
        <taxon>Furfurilactobacillus</taxon>
    </lineage>
</organism>
<dbReference type="InterPro" id="IPR031100">
    <property type="entry name" value="LOG_fam"/>
</dbReference>
<evidence type="ECO:0000256" key="2">
    <source>
        <dbReference type="RuleBase" id="RU363015"/>
    </source>
</evidence>
<evidence type="ECO:0000313" key="4">
    <source>
        <dbReference type="Proteomes" id="UP000051999"/>
    </source>
</evidence>
<dbReference type="Proteomes" id="UP000051999">
    <property type="component" value="Unassembled WGS sequence"/>
</dbReference>
<dbReference type="EMBL" id="AZFF01000003">
    <property type="protein sequence ID" value="KRL56484.1"/>
    <property type="molecule type" value="Genomic_DNA"/>
</dbReference>
<dbReference type="PANTHER" id="PTHR31223">
    <property type="entry name" value="LOG FAMILY PROTEIN YJL055W"/>
    <property type="match status" value="1"/>
</dbReference>
<comment type="similarity">
    <text evidence="1 2">Belongs to the LOG family.</text>
</comment>